<dbReference type="PANTHER" id="PTHR32282:SF11">
    <property type="entry name" value="PENICILLIN-BINDING PROTEIN 1B"/>
    <property type="match status" value="1"/>
</dbReference>
<dbReference type="Pfam" id="PF00912">
    <property type="entry name" value="Transgly"/>
    <property type="match status" value="1"/>
</dbReference>
<evidence type="ECO:0000313" key="22">
    <source>
        <dbReference type="Proteomes" id="UP000193006"/>
    </source>
</evidence>
<keyword evidence="13 18" id="KW-0472">Membrane</keyword>
<evidence type="ECO:0000256" key="2">
    <source>
        <dbReference type="ARBA" id="ARBA00004752"/>
    </source>
</evidence>
<dbReference type="Gene3D" id="1.10.3810.10">
    <property type="entry name" value="Biosynthetic peptidoglycan transglycosylase-like"/>
    <property type="match status" value="1"/>
</dbReference>
<dbReference type="RefSeq" id="WP_235820477.1">
    <property type="nucleotide sequence ID" value="NZ_CP020814.1"/>
</dbReference>
<keyword evidence="15" id="KW-0961">Cell wall biogenesis/degradation</keyword>
<evidence type="ECO:0000256" key="6">
    <source>
        <dbReference type="ARBA" id="ARBA00022676"/>
    </source>
</evidence>
<evidence type="ECO:0000256" key="5">
    <source>
        <dbReference type="ARBA" id="ARBA00022670"/>
    </source>
</evidence>
<keyword evidence="3" id="KW-1003">Cell membrane</keyword>
<comment type="pathway">
    <text evidence="2">Cell wall biogenesis; peptidoglycan biosynthesis.</text>
</comment>
<comment type="subcellular location">
    <subcellularLocation>
        <location evidence="1">Cell membrane</location>
    </subcellularLocation>
</comment>
<keyword evidence="11" id="KW-0573">Peptidoglycan synthesis</keyword>
<dbReference type="GO" id="GO:0008360">
    <property type="term" value="P:regulation of cell shape"/>
    <property type="evidence" value="ECO:0007669"/>
    <property type="project" value="UniProtKB-KW"/>
</dbReference>
<dbReference type="InterPro" id="IPR001264">
    <property type="entry name" value="Glyco_trans_51"/>
</dbReference>
<keyword evidence="8 18" id="KW-0812">Transmembrane</keyword>
<evidence type="ECO:0000313" key="21">
    <source>
        <dbReference type="EMBL" id="ARK29102.1"/>
    </source>
</evidence>
<protein>
    <submittedName>
        <fullName evidence="21">Penicillin-binding protein 4</fullName>
    </submittedName>
</protein>
<dbReference type="STRING" id="199441.BkAM31D_04130"/>
<dbReference type="GO" id="GO:0009002">
    <property type="term" value="F:serine-type D-Ala-D-Ala carboxypeptidase activity"/>
    <property type="evidence" value="ECO:0007669"/>
    <property type="project" value="UniProtKB-EC"/>
</dbReference>
<comment type="catalytic activity">
    <reaction evidence="17">
        <text>[GlcNAc-(1-&gt;4)-Mur2Ac(oyl-L-Ala-gamma-D-Glu-L-Lys-D-Ala-D-Ala)](n)-di-trans,octa-cis-undecaprenyl diphosphate + beta-D-GlcNAc-(1-&gt;4)-Mur2Ac(oyl-L-Ala-gamma-D-Glu-L-Lys-D-Ala-D-Ala)-di-trans,octa-cis-undecaprenyl diphosphate = [GlcNAc-(1-&gt;4)-Mur2Ac(oyl-L-Ala-gamma-D-Glu-L-Lys-D-Ala-D-Ala)](n+1)-di-trans,octa-cis-undecaprenyl diphosphate + di-trans,octa-cis-undecaprenyl diphosphate + H(+)</text>
        <dbReference type="Rhea" id="RHEA:23708"/>
        <dbReference type="Rhea" id="RHEA-COMP:9602"/>
        <dbReference type="Rhea" id="RHEA-COMP:9603"/>
        <dbReference type="ChEBI" id="CHEBI:15378"/>
        <dbReference type="ChEBI" id="CHEBI:58405"/>
        <dbReference type="ChEBI" id="CHEBI:60033"/>
        <dbReference type="ChEBI" id="CHEBI:78435"/>
        <dbReference type="EC" id="2.4.99.28"/>
    </reaction>
</comment>
<dbReference type="GO" id="GO:0008955">
    <property type="term" value="F:peptidoglycan glycosyltransferase activity"/>
    <property type="evidence" value="ECO:0007669"/>
    <property type="project" value="UniProtKB-EC"/>
</dbReference>
<dbReference type="SUPFAM" id="SSF56601">
    <property type="entry name" value="beta-lactamase/transpeptidase-like"/>
    <property type="match status" value="1"/>
</dbReference>
<reference evidence="21 22" key="1">
    <citation type="submission" date="2017-04" db="EMBL/GenBank/DDBJ databases">
        <title>Bacillus krulwichiae AM31D Genome sequencing and assembly.</title>
        <authorList>
            <person name="Krulwich T.A."/>
            <person name="Anastor L."/>
            <person name="Ehrlich R."/>
            <person name="Ehrlich G.D."/>
            <person name="Janto B."/>
        </authorList>
    </citation>
    <scope>NUCLEOTIDE SEQUENCE [LARGE SCALE GENOMIC DNA]</scope>
    <source>
        <strain evidence="21 22">AM31D</strain>
    </source>
</reference>
<dbReference type="InterPro" id="IPR050396">
    <property type="entry name" value="Glycosyltr_51/Transpeptidase"/>
</dbReference>
<dbReference type="GO" id="GO:0071555">
    <property type="term" value="P:cell wall organization"/>
    <property type="evidence" value="ECO:0007669"/>
    <property type="project" value="UniProtKB-KW"/>
</dbReference>
<evidence type="ECO:0000256" key="9">
    <source>
        <dbReference type="ARBA" id="ARBA00022801"/>
    </source>
</evidence>
<evidence type="ECO:0000259" key="19">
    <source>
        <dbReference type="Pfam" id="PF00905"/>
    </source>
</evidence>
<feature type="domain" description="Penicillin-binding protein transpeptidase" evidence="19">
    <location>
        <begin position="349"/>
        <end position="588"/>
    </location>
</feature>
<gene>
    <name evidence="21" type="primary">pbpD</name>
    <name evidence="21" type="ORF">BkAM31D_04130</name>
</gene>
<dbReference type="Pfam" id="PF00905">
    <property type="entry name" value="Transpeptidase"/>
    <property type="match status" value="1"/>
</dbReference>
<keyword evidence="22" id="KW-1185">Reference proteome</keyword>
<keyword evidence="10" id="KW-0133">Cell shape</keyword>
<organism evidence="21 22">
    <name type="scientific">Halalkalibacter krulwichiae</name>
    <dbReference type="NCBI Taxonomy" id="199441"/>
    <lineage>
        <taxon>Bacteria</taxon>
        <taxon>Bacillati</taxon>
        <taxon>Bacillota</taxon>
        <taxon>Bacilli</taxon>
        <taxon>Bacillales</taxon>
        <taxon>Bacillaceae</taxon>
        <taxon>Halalkalibacter</taxon>
    </lineage>
</organism>
<dbReference type="SUPFAM" id="SSF53955">
    <property type="entry name" value="Lysozyme-like"/>
    <property type="match status" value="1"/>
</dbReference>
<evidence type="ECO:0000256" key="18">
    <source>
        <dbReference type="SAM" id="Phobius"/>
    </source>
</evidence>
<keyword evidence="12 18" id="KW-1133">Transmembrane helix</keyword>
<feature type="transmembrane region" description="Helical" evidence="18">
    <location>
        <begin position="7"/>
        <end position="27"/>
    </location>
</feature>
<keyword evidence="6" id="KW-0328">Glycosyltransferase</keyword>
<comment type="catalytic activity">
    <reaction evidence="16">
        <text>Preferential cleavage: (Ac)2-L-Lys-D-Ala-|-D-Ala. Also transpeptidation of peptidyl-alanyl moieties that are N-acyl substituents of D-alanine.</text>
        <dbReference type="EC" id="3.4.16.4"/>
    </reaction>
</comment>
<name>A0A1X9MF76_9BACI</name>
<evidence type="ECO:0000256" key="16">
    <source>
        <dbReference type="ARBA" id="ARBA00034000"/>
    </source>
</evidence>
<dbReference type="GO" id="GO:0009252">
    <property type="term" value="P:peptidoglycan biosynthetic process"/>
    <property type="evidence" value="ECO:0007669"/>
    <property type="project" value="UniProtKB-KW"/>
</dbReference>
<proteinExistence type="predicted"/>
<dbReference type="InterPro" id="IPR001460">
    <property type="entry name" value="PCN-bd_Tpept"/>
</dbReference>
<evidence type="ECO:0000256" key="15">
    <source>
        <dbReference type="ARBA" id="ARBA00023316"/>
    </source>
</evidence>
<dbReference type="InterPro" id="IPR036950">
    <property type="entry name" value="PBP_transglycosylase"/>
</dbReference>
<dbReference type="InterPro" id="IPR012338">
    <property type="entry name" value="Beta-lactam/transpept-like"/>
</dbReference>
<evidence type="ECO:0000256" key="4">
    <source>
        <dbReference type="ARBA" id="ARBA00022645"/>
    </source>
</evidence>
<dbReference type="AlphaFoldDB" id="A0A1X9MF76"/>
<evidence type="ECO:0000256" key="13">
    <source>
        <dbReference type="ARBA" id="ARBA00023136"/>
    </source>
</evidence>
<evidence type="ECO:0000256" key="12">
    <source>
        <dbReference type="ARBA" id="ARBA00022989"/>
    </source>
</evidence>
<evidence type="ECO:0000256" key="10">
    <source>
        <dbReference type="ARBA" id="ARBA00022960"/>
    </source>
</evidence>
<evidence type="ECO:0000256" key="1">
    <source>
        <dbReference type="ARBA" id="ARBA00004236"/>
    </source>
</evidence>
<keyword evidence="4" id="KW-0121">Carboxypeptidase</keyword>
<evidence type="ECO:0000256" key="11">
    <source>
        <dbReference type="ARBA" id="ARBA00022984"/>
    </source>
</evidence>
<evidence type="ECO:0000259" key="20">
    <source>
        <dbReference type="Pfam" id="PF00912"/>
    </source>
</evidence>
<dbReference type="EMBL" id="CP020814">
    <property type="protein sequence ID" value="ARK29102.1"/>
    <property type="molecule type" value="Genomic_DNA"/>
</dbReference>
<evidence type="ECO:0000256" key="7">
    <source>
        <dbReference type="ARBA" id="ARBA00022679"/>
    </source>
</evidence>
<evidence type="ECO:0000256" key="3">
    <source>
        <dbReference type="ARBA" id="ARBA00022475"/>
    </source>
</evidence>
<keyword evidence="14" id="KW-0511">Multifunctional enzyme</keyword>
<dbReference type="FunFam" id="1.10.3810.10:FF:000003">
    <property type="entry name" value="Penicillin-binding protein 1a"/>
    <property type="match status" value="1"/>
</dbReference>
<dbReference type="GO" id="GO:0005886">
    <property type="term" value="C:plasma membrane"/>
    <property type="evidence" value="ECO:0007669"/>
    <property type="project" value="UniProtKB-SubCell"/>
</dbReference>
<dbReference type="GO" id="GO:0008658">
    <property type="term" value="F:penicillin binding"/>
    <property type="evidence" value="ECO:0007669"/>
    <property type="project" value="InterPro"/>
</dbReference>
<sequence length="623" mass="71185">MMKSSTGWTIIGLIFVVYIFLIIEVSAEVKNIRTLSDVIDDHVNVRDITLSSNSLMLDRNGDVISEIFRDENRVYLPYDELPALVIDAFIATEDQRFFEHKGYDAIAIVRAIASNAKHENIEEGASTMTQQLARNLFLTHEQSYNRKMSEILYAHEIEKNYSKQEIIELYLNSVYFSNGVYGIEAASRYYFNKPSERLTLAEAAFLSAVPNNPSHYDPIKHSDRTSLRQAWILQKMLELTFISEEQYEAALMENVTLTVRQKIDLHSDYVTYIHQEFIDLIGESEGFNHKFNSTNSDDEKRLIEQSLNERVQDLLQQGIHIETTLDPFVQNLAIKAIHRHVPEHDIQSSAVVIDHQTNELIALTGGKEYQKFDFHRGFQMYRQPASAIKPLLVYAPYLEEYQVPIQSTINADNLCIEENGKPYCPQNYGGGQYGVVPLSTALKHSYNTPAVRIMDRVGIDTAFSYLEPFAFAKVDSDEHRLASGLGGFTYGVTPLELTRAYTTFAHEGSYHKAYGIKQVTDKEGNLLYSWDQKEIEVWSKQTNDKMRKLLAEVMTTGTARRAQVNTPYSGGKTGTSSDYFDLWFVGLTDQYTTGVWVGKDKWSSIAHISDRAPHLEIWRELMN</sequence>
<dbReference type="Gene3D" id="3.40.710.10">
    <property type="entry name" value="DD-peptidase/beta-lactamase superfamily"/>
    <property type="match status" value="1"/>
</dbReference>
<evidence type="ECO:0000256" key="17">
    <source>
        <dbReference type="ARBA" id="ARBA00049902"/>
    </source>
</evidence>
<keyword evidence="5" id="KW-0645">Protease</keyword>
<dbReference type="PANTHER" id="PTHR32282">
    <property type="entry name" value="BINDING PROTEIN TRANSPEPTIDASE, PUTATIVE-RELATED"/>
    <property type="match status" value="1"/>
</dbReference>
<accession>A0A1X9MF76</accession>
<dbReference type="KEGG" id="bkw:BkAM31D_04130"/>
<feature type="domain" description="Glycosyl transferase family 51" evidence="20">
    <location>
        <begin position="61"/>
        <end position="236"/>
    </location>
</feature>
<dbReference type="GO" id="GO:0006508">
    <property type="term" value="P:proteolysis"/>
    <property type="evidence" value="ECO:0007669"/>
    <property type="project" value="UniProtKB-KW"/>
</dbReference>
<dbReference type="GO" id="GO:0030288">
    <property type="term" value="C:outer membrane-bounded periplasmic space"/>
    <property type="evidence" value="ECO:0007669"/>
    <property type="project" value="TreeGrafter"/>
</dbReference>
<dbReference type="InterPro" id="IPR023346">
    <property type="entry name" value="Lysozyme-like_dom_sf"/>
</dbReference>
<evidence type="ECO:0000256" key="8">
    <source>
        <dbReference type="ARBA" id="ARBA00022692"/>
    </source>
</evidence>
<evidence type="ECO:0000256" key="14">
    <source>
        <dbReference type="ARBA" id="ARBA00023268"/>
    </source>
</evidence>
<dbReference type="Proteomes" id="UP000193006">
    <property type="component" value="Chromosome"/>
</dbReference>
<keyword evidence="9" id="KW-0378">Hydrolase</keyword>
<keyword evidence="7" id="KW-0808">Transferase</keyword>